<dbReference type="Gene3D" id="3.40.190.290">
    <property type="match status" value="1"/>
</dbReference>
<dbReference type="InterPro" id="IPR058163">
    <property type="entry name" value="LysR-type_TF_proteobact-type"/>
</dbReference>
<dbReference type="PROSITE" id="PS50931">
    <property type="entry name" value="HTH_LYSR"/>
    <property type="match status" value="1"/>
</dbReference>
<keyword evidence="4" id="KW-0804">Transcription</keyword>
<comment type="similarity">
    <text evidence="1">Belongs to the LysR transcriptional regulatory family.</text>
</comment>
<dbReference type="GO" id="GO:0003677">
    <property type="term" value="F:DNA binding"/>
    <property type="evidence" value="ECO:0007669"/>
    <property type="project" value="UniProtKB-KW"/>
</dbReference>
<dbReference type="GO" id="GO:0003700">
    <property type="term" value="F:DNA-binding transcription factor activity"/>
    <property type="evidence" value="ECO:0007669"/>
    <property type="project" value="InterPro"/>
</dbReference>
<dbReference type="CDD" id="cd08422">
    <property type="entry name" value="PBP2_CrgA_like"/>
    <property type="match status" value="1"/>
</dbReference>
<feature type="compositionally biased region" description="Low complexity" evidence="5">
    <location>
        <begin position="314"/>
        <end position="328"/>
    </location>
</feature>
<protein>
    <submittedName>
        <fullName evidence="7">LysR family transcriptional regulator</fullName>
    </submittedName>
</protein>
<reference evidence="7 8" key="1">
    <citation type="submission" date="2019-03" db="EMBL/GenBank/DDBJ databases">
        <title>Burkholderia cepacia outbreak.</title>
        <authorList>
            <person name="Farzana R."/>
            <person name="Walsh T.R."/>
        </authorList>
    </citation>
    <scope>NUCLEOTIDE SEQUENCE [LARGE SCALE GENOMIC DNA]</scope>
    <source>
        <strain evidence="8">d13</strain>
    </source>
</reference>
<evidence type="ECO:0000256" key="3">
    <source>
        <dbReference type="ARBA" id="ARBA00023125"/>
    </source>
</evidence>
<sequence length="355" mass="38189">MDLIQRMQVFVTLADAGTFTETGKRLNLTTAYVSRAIASLETHLGIRLLNRTTRSMCLTEAGERYLARARDITLAVDASEREARGARLHPYGRLRAHCSASIANRFVIPLVARFQARYPEVSVDLTLAPHVPDLIRGSYDVAIIAMPNLPSSDQVAIDVGRIGSVLCAAPAYVAHHGMPDTPRALVRHRCLQLVAPAYPAGEWALTLGADAETVAFEPAMTADVAASLAIAVREGAGIGLLPEFVAADDLRSGALVRVLPDYRADDVGVFLVYPSRRYIDAKTRAWVDFMKVELRDALAGPRGGHRDGHQGGSDATAPDTAGAAATTPLTRQPSPRNARQKTSPAPLRPHAHTRG</sequence>
<dbReference type="SUPFAM" id="SSF46785">
    <property type="entry name" value="Winged helix' DNA-binding domain"/>
    <property type="match status" value="1"/>
</dbReference>
<dbReference type="EMBL" id="SNSQ01000006">
    <property type="protein sequence ID" value="TEU51847.1"/>
    <property type="molecule type" value="Genomic_DNA"/>
</dbReference>
<dbReference type="InterPro" id="IPR005119">
    <property type="entry name" value="LysR_subst-bd"/>
</dbReference>
<dbReference type="Proteomes" id="UP000298234">
    <property type="component" value="Unassembled WGS sequence"/>
</dbReference>
<evidence type="ECO:0000256" key="5">
    <source>
        <dbReference type="SAM" id="MobiDB-lite"/>
    </source>
</evidence>
<dbReference type="PANTHER" id="PTHR30537">
    <property type="entry name" value="HTH-TYPE TRANSCRIPTIONAL REGULATOR"/>
    <property type="match status" value="1"/>
</dbReference>
<gene>
    <name evidence="7" type="ORF">E3D37_07095</name>
</gene>
<evidence type="ECO:0000313" key="8">
    <source>
        <dbReference type="Proteomes" id="UP000298234"/>
    </source>
</evidence>
<accession>A0AAX2RWH0</accession>
<evidence type="ECO:0000313" key="7">
    <source>
        <dbReference type="EMBL" id="TEU51847.1"/>
    </source>
</evidence>
<dbReference type="AlphaFoldDB" id="A0AAX2RWH0"/>
<dbReference type="PANTHER" id="PTHR30537:SF5">
    <property type="entry name" value="HTH-TYPE TRANSCRIPTIONAL ACTIVATOR TTDR-RELATED"/>
    <property type="match status" value="1"/>
</dbReference>
<dbReference type="InterPro" id="IPR000847">
    <property type="entry name" value="LysR_HTH_N"/>
</dbReference>
<keyword evidence="2" id="KW-0805">Transcription regulation</keyword>
<dbReference type="RefSeq" id="WP_134256586.1">
    <property type="nucleotide sequence ID" value="NZ_SNSF01000009.1"/>
</dbReference>
<feature type="domain" description="HTH lysR-type" evidence="6">
    <location>
        <begin position="1"/>
        <end position="59"/>
    </location>
</feature>
<dbReference type="Pfam" id="PF03466">
    <property type="entry name" value="LysR_substrate"/>
    <property type="match status" value="1"/>
</dbReference>
<evidence type="ECO:0000256" key="2">
    <source>
        <dbReference type="ARBA" id="ARBA00023015"/>
    </source>
</evidence>
<keyword evidence="3" id="KW-0238">DNA-binding</keyword>
<dbReference type="InterPro" id="IPR036388">
    <property type="entry name" value="WH-like_DNA-bd_sf"/>
</dbReference>
<comment type="caution">
    <text evidence="7">The sequence shown here is derived from an EMBL/GenBank/DDBJ whole genome shotgun (WGS) entry which is preliminary data.</text>
</comment>
<name>A0AAX2RWH0_BURCE</name>
<feature type="region of interest" description="Disordered" evidence="5">
    <location>
        <begin position="300"/>
        <end position="355"/>
    </location>
</feature>
<dbReference type="InterPro" id="IPR036390">
    <property type="entry name" value="WH_DNA-bd_sf"/>
</dbReference>
<evidence type="ECO:0000259" key="6">
    <source>
        <dbReference type="PROSITE" id="PS50931"/>
    </source>
</evidence>
<organism evidence="7 8">
    <name type="scientific">Burkholderia cepacia</name>
    <name type="common">Pseudomonas cepacia</name>
    <dbReference type="NCBI Taxonomy" id="292"/>
    <lineage>
        <taxon>Bacteria</taxon>
        <taxon>Pseudomonadati</taxon>
        <taxon>Pseudomonadota</taxon>
        <taxon>Betaproteobacteria</taxon>
        <taxon>Burkholderiales</taxon>
        <taxon>Burkholderiaceae</taxon>
        <taxon>Burkholderia</taxon>
        <taxon>Burkholderia cepacia complex</taxon>
    </lineage>
</organism>
<feature type="compositionally biased region" description="Polar residues" evidence="5">
    <location>
        <begin position="329"/>
        <end position="343"/>
    </location>
</feature>
<dbReference type="Gene3D" id="1.10.10.10">
    <property type="entry name" value="Winged helix-like DNA-binding domain superfamily/Winged helix DNA-binding domain"/>
    <property type="match status" value="1"/>
</dbReference>
<dbReference type="SUPFAM" id="SSF53850">
    <property type="entry name" value="Periplasmic binding protein-like II"/>
    <property type="match status" value="1"/>
</dbReference>
<evidence type="ECO:0000256" key="4">
    <source>
        <dbReference type="ARBA" id="ARBA00023163"/>
    </source>
</evidence>
<evidence type="ECO:0000256" key="1">
    <source>
        <dbReference type="ARBA" id="ARBA00009437"/>
    </source>
</evidence>
<dbReference type="Pfam" id="PF00126">
    <property type="entry name" value="HTH_1"/>
    <property type="match status" value="1"/>
</dbReference>
<dbReference type="FunFam" id="1.10.10.10:FF:000001">
    <property type="entry name" value="LysR family transcriptional regulator"/>
    <property type="match status" value="1"/>
</dbReference>
<proteinExistence type="inferred from homology"/>